<comment type="caution">
    <text evidence="3">The sequence shown here is derived from an EMBL/GenBank/DDBJ whole genome shotgun (WGS) entry which is preliminary data.</text>
</comment>
<feature type="region of interest" description="Disordered" evidence="1">
    <location>
        <begin position="1"/>
        <end position="95"/>
    </location>
</feature>
<protein>
    <recommendedName>
        <fullName evidence="2">Aminotransferase-like plant mobile domain-containing protein</fullName>
    </recommendedName>
</protein>
<dbReference type="InterPro" id="IPR044824">
    <property type="entry name" value="MAIN-like"/>
</dbReference>
<dbReference type="PANTHER" id="PTHR46033">
    <property type="entry name" value="PROTEIN MAIN-LIKE 2"/>
    <property type="match status" value="1"/>
</dbReference>
<dbReference type="InterPro" id="IPR019557">
    <property type="entry name" value="AminoTfrase-like_pln_mobile"/>
</dbReference>
<dbReference type="Pfam" id="PF10536">
    <property type="entry name" value="PMD"/>
    <property type="match status" value="1"/>
</dbReference>
<evidence type="ECO:0000259" key="2">
    <source>
        <dbReference type="Pfam" id="PF10536"/>
    </source>
</evidence>
<feature type="compositionally biased region" description="Basic and acidic residues" evidence="1">
    <location>
        <begin position="54"/>
        <end position="65"/>
    </location>
</feature>
<reference evidence="4" key="1">
    <citation type="journal article" date="2024" name="IScience">
        <title>Strigolactones Initiate the Formation of Haustorium-like Structures in Castilleja.</title>
        <authorList>
            <person name="Buerger M."/>
            <person name="Peterson D."/>
            <person name="Chory J."/>
        </authorList>
    </citation>
    <scope>NUCLEOTIDE SEQUENCE [LARGE SCALE GENOMIC DNA]</scope>
</reference>
<feature type="compositionally biased region" description="Basic and acidic residues" evidence="1">
    <location>
        <begin position="1"/>
        <end position="20"/>
    </location>
</feature>
<organism evidence="3 4">
    <name type="scientific">Castilleja foliolosa</name>
    <dbReference type="NCBI Taxonomy" id="1961234"/>
    <lineage>
        <taxon>Eukaryota</taxon>
        <taxon>Viridiplantae</taxon>
        <taxon>Streptophyta</taxon>
        <taxon>Embryophyta</taxon>
        <taxon>Tracheophyta</taxon>
        <taxon>Spermatophyta</taxon>
        <taxon>Magnoliopsida</taxon>
        <taxon>eudicotyledons</taxon>
        <taxon>Gunneridae</taxon>
        <taxon>Pentapetalae</taxon>
        <taxon>asterids</taxon>
        <taxon>lamiids</taxon>
        <taxon>Lamiales</taxon>
        <taxon>Orobanchaceae</taxon>
        <taxon>Pedicularideae</taxon>
        <taxon>Castillejinae</taxon>
        <taxon>Castilleja</taxon>
    </lineage>
</organism>
<sequence>MDRSNQHEKRNGRVGFEKSQNRCPSSDSGHILGPGTPIIGANSVVYRRTGKRPTMSERARRRNEPEQEQEPVPLPEPLALPAPNPEPEADMEVEAEAAQLDDQETYPFPGGPENNSVLTKYKTHVARALWKGIERPILRPVYHTNKLLEWNIGSESSSSFFKQLWKATGLSMVPEMSYSGCDKNVITAFVERWHPETNSFHLPFGEMTITLDDVMCLTGLLINKVN</sequence>
<evidence type="ECO:0000256" key="1">
    <source>
        <dbReference type="SAM" id="MobiDB-lite"/>
    </source>
</evidence>
<evidence type="ECO:0000313" key="4">
    <source>
        <dbReference type="Proteomes" id="UP001632038"/>
    </source>
</evidence>
<dbReference type="AlphaFoldDB" id="A0ABD3EBA2"/>
<dbReference type="Proteomes" id="UP001632038">
    <property type="component" value="Unassembled WGS sequence"/>
</dbReference>
<dbReference type="PANTHER" id="PTHR46033:SF1">
    <property type="entry name" value="PROTEIN MAIN-LIKE 2"/>
    <property type="match status" value="1"/>
</dbReference>
<dbReference type="EMBL" id="JAVIJP010000006">
    <property type="protein sequence ID" value="KAL3651720.1"/>
    <property type="molecule type" value="Genomic_DNA"/>
</dbReference>
<feature type="compositionally biased region" description="Pro residues" evidence="1">
    <location>
        <begin position="72"/>
        <end position="86"/>
    </location>
</feature>
<name>A0ABD3EBA2_9LAMI</name>
<evidence type="ECO:0000313" key="3">
    <source>
        <dbReference type="EMBL" id="KAL3651720.1"/>
    </source>
</evidence>
<accession>A0ABD3EBA2</accession>
<keyword evidence="4" id="KW-1185">Reference proteome</keyword>
<proteinExistence type="predicted"/>
<gene>
    <name evidence="3" type="ORF">CASFOL_004722</name>
</gene>
<feature type="domain" description="Aminotransferase-like plant mobile" evidence="2">
    <location>
        <begin position="181"/>
        <end position="222"/>
    </location>
</feature>